<dbReference type="Pfam" id="PF00480">
    <property type="entry name" value="ROK"/>
    <property type="match status" value="1"/>
</dbReference>
<dbReference type="InterPro" id="IPR043129">
    <property type="entry name" value="ATPase_NBD"/>
</dbReference>
<dbReference type="RefSeq" id="WP_310549235.1">
    <property type="nucleotide sequence ID" value="NZ_JAVKGR010000019.1"/>
</dbReference>
<gene>
    <name evidence="2" type="ORF">RIL96_11680</name>
</gene>
<evidence type="ECO:0000256" key="1">
    <source>
        <dbReference type="ARBA" id="ARBA00006479"/>
    </source>
</evidence>
<accession>A0ABU2DUN0</accession>
<comment type="similarity">
    <text evidence="1">Belongs to the ROK (NagC/XylR) family.</text>
</comment>
<evidence type="ECO:0000313" key="3">
    <source>
        <dbReference type="Proteomes" id="UP001251870"/>
    </source>
</evidence>
<reference evidence="2 3" key="1">
    <citation type="submission" date="2023-09" db="EMBL/GenBank/DDBJ databases">
        <title>Description of three actinobacteria isolated from air of manufacturing shop in a pharmaceutical factory.</title>
        <authorList>
            <person name="Zhang D.-F."/>
        </authorList>
    </citation>
    <scope>NUCLEOTIDE SEQUENCE [LARGE SCALE GENOMIC DNA]</scope>
    <source>
        <strain evidence="2 3">LY-0111</strain>
    </source>
</reference>
<name>A0ABU2DUN0_9MICC</name>
<dbReference type="Gene3D" id="3.30.420.40">
    <property type="match status" value="2"/>
</dbReference>
<comment type="caution">
    <text evidence="2">The sequence shown here is derived from an EMBL/GenBank/DDBJ whole genome shotgun (WGS) entry which is preliminary data.</text>
</comment>
<dbReference type="PANTHER" id="PTHR18964">
    <property type="entry name" value="ROK (REPRESSOR, ORF, KINASE) FAMILY"/>
    <property type="match status" value="1"/>
</dbReference>
<dbReference type="NCBIfam" id="NF045942">
    <property type="entry name" value="PolPhglucPhase"/>
    <property type="match status" value="1"/>
</dbReference>
<keyword evidence="3" id="KW-1185">Reference proteome</keyword>
<protein>
    <submittedName>
        <fullName evidence="2">ROK family protein</fullName>
    </submittedName>
</protein>
<dbReference type="CDD" id="cd24058">
    <property type="entry name" value="ASKHA_NBD_ROK_PPGK"/>
    <property type="match status" value="1"/>
</dbReference>
<dbReference type="InterPro" id="IPR000600">
    <property type="entry name" value="ROK"/>
</dbReference>
<organism evidence="2 3">
    <name type="scientific">Nesterenkonia aerolata</name>
    <dbReference type="NCBI Taxonomy" id="3074079"/>
    <lineage>
        <taxon>Bacteria</taxon>
        <taxon>Bacillati</taxon>
        <taxon>Actinomycetota</taxon>
        <taxon>Actinomycetes</taxon>
        <taxon>Micrococcales</taxon>
        <taxon>Micrococcaceae</taxon>
        <taxon>Nesterenkonia</taxon>
    </lineage>
</organism>
<proteinExistence type="inferred from homology"/>
<evidence type="ECO:0000313" key="2">
    <source>
        <dbReference type="EMBL" id="MDR8020221.1"/>
    </source>
</evidence>
<sequence length="275" mass="28785">MSRETLNRLPRRALGVDVGGTGIKGGIVDLEKGELIGERFRIETPKPATPAAVRDVIAEIVDELLSREEAPERESLGVGVLIPGVVVDGVVHSAANIDPSWMNTDLDALLSDLPGRVRTLNDADGAGLGEARFGAGVGQGGSVMTITLGTGIGSAIVHDGVLVPNMELGHLEFEGEVAEHKASAAARKAADMPWDEYGKLLNRFLLHVERLTAPRLFIIGGGVSKRSEDFLPYVTDTRAPVVTATLRNNAGIVGAALFAAEQEAASQALADGAVD</sequence>
<dbReference type="PANTHER" id="PTHR18964:SF146">
    <property type="entry name" value="POLYPHOSPHATE GLUCOKINASE"/>
    <property type="match status" value="1"/>
</dbReference>
<dbReference type="SUPFAM" id="SSF53067">
    <property type="entry name" value="Actin-like ATPase domain"/>
    <property type="match status" value="1"/>
</dbReference>
<dbReference type="Proteomes" id="UP001251870">
    <property type="component" value="Unassembled WGS sequence"/>
</dbReference>
<dbReference type="EMBL" id="JAVKGR010000019">
    <property type="protein sequence ID" value="MDR8020221.1"/>
    <property type="molecule type" value="Genomic_DNA"/>
</dbReference>